<evidence type="ECO:0000313" key="2">
    <source>
        <dbReference type="Proteomes" id="UP000248817"/>
    </source>
</evidence>
<dbReference type="Proteomes" id="UP000248817">
    <property type="component" value="Unassembled WGS sequence"/>
</dbReference>
<gene>
    <name evidence="1" type="ORF">BP00DRAFT_272187</name>
</gene>
<evidence type="ECO:0000313" key="1">
    <source>
        <dbReference type="EMBL" id="PYI28172.1"/>
    </source>
</evidence>
<organism evidence="1 2">
    <name type="scientific">Aspergillus indologenus CBS 114.80</name>
    <dbReference type="NCBI Taxonomy" id="1450541"/>
    <lineage>
        <taxon>Eukaryota</taxon>
        <taxon>Fungi</taxon>
        <taxon>Dikarya</taxon>
        <taxon>Ascomycota</taxon>
        <taxon>Pezizomycotina</taxon>
        <taxon>Eurotiomycetes</taxon>
        <taxon>Eurotiomycetidae</taxon>
        <taxon>Eurotiales</taxon>
        <taxon>Aspergillaceae</taxon>
        <taxon>Aspergillus</taxon>
        <taxon>Aspergillus subgen. Circumdati</taxon>
    </lineage>
</organism>
<dbReference type="EMBL" id="KZ825554">
    <property type="protein sequence ID" value="PYI28172.1"/>
    <property type="molecule type" value="Genomic_DNA"/>
</dbReference>
<sequence>MPYWMDGRDRNGELGCYTATTSVGTGVTTVRLPTPFEPVTPRYLDTCSILEGPCAFYTPSSPPASTAWSLSRNVAKNRRCKHPSPLFSLSLCHWLQLAAKCKSLPSCRGIYTLRVLLGPLRPVIWPSMAAPGAHGAIYLHSSDLRPCGPSPTFFASMNGILAWSRSSSLVLNTDLTLAVRDYIHYLCVCPIACDIPAKTALHTWRYDRYV</sequence>
<name>A0A2V5HZJ3_9EURO</name>
<reference evidence="1 2" key="1">
    <citation type="submission" date="2018-02" db="EMBL/GenBank/DDBJ databases">
        <title>The genomes of Aspergillus section Nigri reveals drivers in fungal speciation.</title>
        <authorList>
            <consortium name="DOE Joint Genome Institute"/>
            <person name="Vesth T.C."/>
            <person name="Nybo J."/>
            <person name="Theobald S."/>
            <person name="Brandl J."/>
            <person name="Frisvad J.C."/>
            <person name="Nielsen K.F."/>
            <person name="Lyhne E.K."/>
            <person name="Kogle M.E."/>
            <person name="Kuo A."/>
            <person name="Riley R."/>
            <person name="Clum A."/>
            <person name="Nolan M."/>
            <person name="Lipzen A."/>
            <person name="Salamov A."/>
            <person name="Henrissat B."/>
            <person name="Wiebenga A."/>
            <person name="De vries R.P."/>
            <person name="Grigoriev I.V."/>
            <person name="Mortensen U.H."/>
            <person name="Andersen M.R."/>
            <person name="Baker S.E."/>
        </authorList>
    </citation>
    <scope>NUCLEOTIDE SEQUENCE [LARGE SCALE GENOMIC DNA]</scope>
    <source>
        <strain evidence="1 2">CBS 114.80</strain>
    </source>
</reference>
<keyword evidence="2" id="KW-1185">Reference proteome</keyword>
<protein>
    <submittedName>
        <fullName evidence="1">Uncharacterized protein</fullName>
    </submittedName>
</protein>
<dbReference type="AlphaFoldDB" id="A0A2V5HZJ3"/>
<proteinExistence type="predicted"/>
<accession>A0A2V5HZJ3</accession>